<dbReference type="PANTHER" id="PTHR31422">
    <property type="entry name" value="BNAANNG28530D PROTEIN"/>
    <property type="match status" value="1"/>
</dbReference>
<gene>
    <name evidence="7" type="ORF">Syun_004325</name>
</gene>
<accession>A0AAP0L2V1</accession>
<evidence type="ECO:0000313" key="7">
    <source>
        <dbReference type="EMBL" id="KAK9163423.1"/>
    </source>
</evidence>
<keyword evidence="8" id="KW-1185">Reference proteome</keyword>
<comment type="caution">
    <text evidence="7">The sequence shown here is derived from an EMBL/GenBank/DDBJ whole genome shotgun (WGS) entry which is preliminary data.</text>
</comment>
<organism evidence="7 8">
    <name type="scientific">Stephania yunnanensis</name>
    <dbReference type="NCBI Taxonomy" id="152371"/>
    <lineage>
        <taxon>Eukaryota</taxon>
        <taxon>Viridiplantae</taxon>
        <taxon>Streptophyta</taxon>
        <taxon>Embryophyta</taxon>
        <taxon>Tracheophyta</taxon>
        <taxon>Spermatophyta</taxon>
        <taxon>Magnoliopsida</taxon>
        <taxon>Ranunculales</taxon>
        <taxon>Menispermaceae</taxon>
        <taxon>Menispermoideae</taxon>
        <taxon>Cissampelideae</taxon>
        <taxon>Stephania</taxon>
    </lineage>
</organism>
<dbReference type="Pfam" id="PF04576">
    <property type="entry name" value="Zein-binding"/>
    <property type="match status" value="1"/>
</dbReference>
<feature type="domain" description="GTD-binding" evidence="6">
    <location>
        <begin position="1"/>
        <end position="99"/>
    </location>
</feature>
<keyword evidence="4" id="KW-0472">Membrane</keyword>
<reference evidence="7 8" key="1">
    <citation type="submission" date="2024-01" db="EMBL/GenBank/DDBJ databases">
        <title>Genome assemblies of Stephania.</title>
        <authorList>
            <person name="Yang L."/>
        </authorList>
    </citation>
    <scope>NUCLEOTIDE SEQUENCE [LARGE SCALE GENOMIC DNA]</scope>
    <source>
        <strain evidence="7">YNDBR</strain>
        <tissue evidence="7">Leaf</tissue>
    </source>
</reference>
<dbReference type="GO" id="GO:0016020">
    <property type="term" value="C:membrane"/>
    <property type="evidence" value="ECO:0007669"/>
    <property type="project" value="UniProtKB-SubCell"/>
</dbReference>
<dbReference type="InterPro" id="IPR007656">
    <property type="entry name" value="GTD-bd"/>
</dbReference>
<dbReference type="AlphaFoldDB" id="A0AAP0L2V1"/>
<evidence type="ECO:0000256" key="2">
    <source>
        <dbReference type="ARBA" id="ARBA00022692"/>
    </source>
</evidence>
<comment type="subcellular location">
    <subcellularLocation>
        <location evidence="1">Membrane</location>
    </subcellularLocation>
</comment>
<dbReference type="GO" id="GO:0080115">
    <property type="term" value="F:myosin XI tail binding"/>
    <property type="evidence" value="ECO:0007669"/>
    <property type="project" value="UniProtKB-ARBA"/>
</dbReference>
<proteinExistence type="predicted"/>
<name>A0AAP0L2V1_9MAGN</name>
<feature type="region of interest" description="Disordered" evidence="5">
    <location>
        <begin position="118"/>
        <end position="139"/>
    </location>
</feature>
<dbReference type="Proteomes" id="UP001420932">
    <property type="component" value="Unassembled WGS sequence"/>
</dbReference>
<evidence type="ECO:0000256" key="4">
    <source>
        <dbReference type="ARBA" id="ARBA00023136"/>
    </source>
</evidence>
<keyword evidence="3" id="KW-1133">Transmembrane helix</keyword>
<keyword evidence="2" id="KW-0812">Transmembrane</keyword>
<feature type="compositionally biased region" description="Polar residues" evidence="5">
    <location>
        <begin position="118"/>
        <end position="128"/>
    </location>
</feature>
<evidence type="ECO:0000313" key="8">
    <source>
        <dbReference type="Proteomes" id="UP001420932"/>
    </source>
</evidence>
<evidence type="ECO:0000259" key="6">
    <source>
        <dbReference type="PROSITE" id="PS51775"/>
    </source>
</evidence>
<evidence type="ECO:0000256" key="1">
    <source>
        <dbReference type="ARBA" id="ARBA00004370"/>
    </source>
</evidence>
<protein>
    <recommendedName>
        <fullName evidence="6">GTD-binding domain-containing protein</fullName>
    </recommendedName>
</protein>
<dbReference type="PROSITE" id="PS51775">
    <property type="entry name" value="GTD_BINDING"/>
    <property type="match status" value="1"/>
</dbReference>
<dbReference type="PANTHER" id="PTHR31422:SF2">
    <property type="entry name" value="PROTEIN FLOURY 1-LIKE"/>
    <property type="match status" value="1"/>
</dbReference>
<evidence type="ECO:0000256" key="3">
    <source>
        <dbReference type="ARBA" id="ARBA00022989"/>
    </source>
</evidence>
<dbReference type="EMBL" id="JBBNAF010000002">
    <property type="protein sequence ID" value="KAK9163423.1"/>
    <property type="molecule type" value="Genomic_DNA"/>
</dbReference>
<evidence type="ECO:0000256" key="5">
    <source>
        <dbReference type="SAM" id="MobiDB-lite"/>
    </source>
</evidence>
<sequence length="159" mass="18393">MDLLALKRALSIERKLKNAAYLELEKERNAAASSANEAMAMILRLQNEKSSIQMQANHCFKLAEQQRMYDQEVIESLNWIILKHELERSILENQLNFCKQKLKQYVKLGEEEELEGTDWTSTNWASTANDDDHGGHNKPFQMDSELMRELVAVVGFYSL</sequence>